<evidence type="ECO:0000313" key="3">
    <source>
        <dbReference type="Proteomes" id="UP000267096"/>
    </source>
</evidence>
<proteinExistence type="predicted"/>
<protein>
    <submittedName>
        <fullName evidence="4">DUF2207 domain-containing protein</fullName>
    </submittedName>
</protein>
<keyword evidence="1" id="KW-1133">Transmembrane helix</keyword>
<evidence type="ECO:0000313" key="4">
    <source>
        <dbReference type="WBParaSite" id="ASIM_0001781201-mRNA-1"/>
    </source>
</evidence>
<reference evidence="2 3" key="2">
    <citation type="submission" date="2018-11" db="EMBL/GenBank/DDBJ databases">
        <authorList>
            <consortium name="Pathogen Informatics"/>
        </authorList>
    </citation>
    <scope>NUCLEOTIDE SEQUENCE [LARGE SCALE GENOMIC DNA]</scope>
</reference>
<reference evidence="4" key="1">
    <citation type="submission" date="2017-02" db="UniProtKB">
        <authorList>
            <consortium name="WormBaseParasite"/>
        </authorList>
    </citation>
    <scope>IDENTIFICATION</scope>
</reference>
<accession>A0A0M3KA16</accession>
<sequence length="167" mass="19159">MVSSQQQNHPGDVWLNEERFGMNSEQWALYAVFVMLPQCVLIAVLFFLGFLILMTPWGWKNVFTRFMGRPLLHGLPPIEGIGLMETLRGSGQPRLMSRFLSQDELESVYKMPLAPTRGLDLTDEDRKILNNASRGRGSGEYSLQVRCTRAGREDTFDYSGYLRMKDF</sequence>
<name>A0A0M3KA16_ANISI</name>
<dbReference type="EMBL" id="UYRR01033866">
    <property type="protein sequence ID" value="VDK59805.1"/>
    <property type="molecule type" value="Genomic_DNA"/>
</dbReference>
<dbReference type="WBParaSite" id="ASIM_0001781201-mRNA-1">
    <property type="protein sequence ID" value="ASIM_0001781201-mRNA-1"/>
    <property type="gene ID" value="ASIM_0001781201"/>
</dbReference>
<organism evidence="4">
    <name type="scientific">Anisakis simplex</name>
    <name type="common">Herring worm</name>
    <dbReference type="NCBI Taxonomy" id="6269"/>
    <lineage>
        <taxon>Eukaryota</taxon>
        <taxon>Metazoa</taxon>
        <taxon>Ecdysozoa</taxon>
        <taxon>Nematoda</taxon>
        <taxon>Chromadorea</taxon>
        <taxon>Rhabditida</taxon>
        <taxon>Spirurina</taxon>
        <taxon>Ascaridomorpha</taxon>
        <taxon>Ascaridoidea</taxon>
        <taxon>Anisakidae</taxon>
        <taxon>Anisakis</taxon>
        <taxon>Anisakis simplex complex</taxon>
    </lineage>
</organism>
<dbReference type="Proteomes" id="UP000267096">
    <property type="component" value="Unassembled WGS sequence"/>
</dbReference>
<keyword evidence="3" id="KW-1185">Reference proteome</keyword>
<evidence type="ECO:0000313" key="2">
    <source>
        <dbReference type="EMBL" id="VDK59805.1"/>
    </source>
</evidence>
<evidence type="ECO:0000256" key="1">
    <source>
        <dbReference type="SAM" id="Phobius"/>
    </source>
</evidence>
<keyword evidence="1" id="KW-0812">Transmembrane</keyword>
<gene>
    <name evidence="2" type="ORF">ASIM_LOCUS17214</name>
</gene>
<dbReference type="AlphaFoldDB" id="A0A0M3KA16"/>
<keyword evidence="1" id="KW-0472">Membrane</keyword>
<feature type="transmembrane region" description="Helical" evidence="1">
    <location>
        <begin position="27"/>
        <end position="53"/>
    </location>
</feature>